<keyword evidence="3" id="KW-1185">Reference proteome</keyword>
<name>A0A811NIR7_9POAL</name>
<protein>
    <submittedName>
        <fullName evidence="2">Uncharacterized protein</fullName>
    </submittedName>
</protein>
<evidence type="ECO:0000313" key="2">
    <source>
        <dbReference type="EMBL" id="CAD6222284.1"/>
    </source>
</evidence>
<accession>A0A811NIR7</accession>
<evidence type="ECO:0000313" key="3">
    <source>
        <dbReference type="Proteomes" id="UP000604825"/>
    </source>
</evidence>
<evidence type="ECO:0000256" key="1">
    <source>
        <dbReference type="SAM" id="MobiDB-lite"/>
    </source>
</evidence>
<gene>
    <name evidence="2" type="ORF">NCGR_LOCUS15024</name>
</gene>
<feature type="region of interest" description="Disordered" evidence="1">
    <location>
        <begin position="190"/>
        <end position="210"/>
    </location>
</feature>
<comment type="caution">
    <text evidence="2">The sequence shown here is derived from an EMBL/GenBank/DDBJ whole genome shotgun (WGS) entry which is preliminary data.</text>
</comment>
<dbReference type="AlphaFoldDB" id="A0A811NIR7"/>
<dbReference type="OrthoDB" id="694554at2759"/>
<dbReference type="Proteomes" id="UP000604825">
    <property type="component" value="Unassembled WGS sequence"/>
</dbReference>
<reference evidence="2" key="1">
    <citation type="submission" date="2020-10" db="EMBL/GenBank/DDBJ databases">
        <authorList>
            <person name="Han B."/>
            <person name="Lu T."/>
            <person name="Zhao Q."/>
            <person name="Huang X."/>
            <person name="Zhao Y."/>
        </authorList>
    </citation>
    <scope>NUCLEOTIDE SEQUENCE</scope>
</reference>
<sequence>MARRQRRFAEGSCGVVFPHRPWIWHDGRPLPPAVNLAGGWPLLRISHSKATALEMLEWRMVAMVSCIGGSPCPASCGANIAASLQVSDVVEVLCAEDAVQAVQRRRTHARRCYGPASDAEFLRSIADKTPGRDDDKEEAMRRRRQVYLKSYAFATKGEAAEAKGKPAGRGGPRARVDAVLPPTLLRRRKTTHDDATCSGNKTTTAASSSFTSISNPSSMWCPRNAGKVLSQLLTRLVSCACNPGAAPSSA</sequence>
<proteinExistence type="predicted"/>
<organism evidence="2 3">
    <name type="scientific">Miscanthus lutarioriparius</name>
    <dbReference type="NCBI Taxonomy" id="422564"/>
    <lineage>
        <taxon>Eukaryota</taxon>
        <taxon>Viridiplantae</taxon>
        <taxon>Streptophyta</taxon>
        <taxon>Embryophyta</taxon>
        <taxon>Tracheophyta</taxon>
        <taxon>Spermatophyta</taxon>
        <taxon>Magnoliopsida</taxon>
        <taxon>Liliopsida</taxon>
        <taxon>Poales</taxon>
        <taxon>Poaceae</taxon>
        <taxon>PACMAD clade</taxon>
        <taxon>Panicoideae</taxon>
        <taxon>Andropogonodae</taxon>
        <taxon>Andropogoneae</taxon>
        <taxon>Saccharinae</taxon>
        <taxon>Miscanthus</taxon>
    </lineage>
</organism>
<dbReference type="EMBL" id="CAJGYO010000004">
    <property type="protein sequence ID" value="CAD6222284.1"/>
    <property type="molecule type" value="Genomic_DNA"/>
</dbReference>